<feature type="domain" description="Arc-like DNA binding" evidence="1">
    <location>
        <begin position="41"/>
        <end position="77"/>
    </location>
</feature>
<organism evidence="2 3">
    <name type="scientific">Delftia acidovorans</name>
    <name type="common">Pseudomonas acidovorans</name>
    <name type="synonym">Comamonas acidovorans</name>
    <dbReference type="NCBI Taxonomy" id="80866"/>
    <lineage>
        <taxon>Bacteria</taxon>
        <taxon>Pseudomonadati</taxon>
        <taxon>Pseudomonadota</taxon>
        <taxon>Betaproteobacteria</taxon>
        <taxon>Burkholderiales</taxon>
        <taxon>Comamonadaceae</taxon>
        <taxon>Delftia</taxon>
    </lineage>
</organism>
<evidence type="ECO:0000313" key="2">
    <source>
        <dbReference type="EMBL" id="MDX4958117.1"/>
    </source>
</evidence>
<dbReference type="InterPro" id="IPR013321">
    <property type="entry name" value="Arc_rbn_hlx_hlx"/>
</dbReference>
<dbReference type="GO" id="GO:0006355">
    <property type="term" value="P:regulation of DNA-templated transcription"/>
    <property type="evidence" value="ECO:0007669"/>
    <property type="project" value="InterPro"/>
</dbReference>
<sequence length="132" mass="14578">MNHTLDKIAIATGTAPQSRQRYSLPQGAGAVMAMRDEGITQFVARLPTPMHQELKRLAKAADRSLNTEIVRRLAQSLGEDFAAEQPAAQPVLAEMLAQMREQTGYLRELLDFARATAEQSRTSDELITTPIN</sequence>
<proteinExistence type="predicted"/>
<evidence type="ECO:0000259" key="1">
    <source>
        <dbReference type="Pfam" id="PF03869"/>
    </source>
</evidence>
<evidence type="ECO:0000313" key="3">
    <source>
        <dbReference type="Proteomes" id="UP001287445"/>
    </source>
</evidence>
<dbReference type="Gene3D" id="1.10.1220.10">
    <property type="entry name" value="Met repressor-like"/>
    <property type="match status" value="1"/>
</dbReference>
<dbReference type="AlphaFoldDB" id="A0AAJ2RAR4"/>
<dbReference type="Proteomes" id="UP001287445">
    <property type="component" value="Unassembled WGS sequence"/>
</dbReference>
<dbReference type="RefSeq" id="WP_319077135.1">
    <property type="nucleotide sequence ID" value="NZ_JAWWMZ010000025.1"/>
</dbReference>
<accession>A0AAJ2RAR4</accession>
<name>A0AAJ2RAR4_DELAC</name>
<dbReference type="Pfam" id="PF03869">
    <property type="entry name" value="Arc"/>
    <property type="match status" value="1"/>
</dbReference>
<dbReference type="InterPro" id="IPR010985">
    <property type="entry name" value="Ribbon_hlx_hlx"/>
</dbReference>
<gene>
    <name evidence="2" type="ORF">SGN30_32245</name>
</gene>
<dbReference type="InterPro" id="IPR005569">
    <property type="entry name" value="Arc_DNA-bd_dom"/>
</dbReference>
<dbReference type="GO" id="GO:0003677">
    <property type="term" value="F:DNA binding"/>
    <property type="evidence" value="ECO:0007669"/>
    <property type="project" value="UniProtKB-KW"/>
</dbReference>
<dbReference type="EMBL" id="JAWWMZ010000025">
    <property type="protein sequence ID" value="MDX4958117.1"/>
    <property type="molecule type" value="Genomic_DNA"/>
</dbReference>
<keyword evidence="2" id="KW-0238">DNA-binding</keyword>
<protein>
    <submittedName>
        <fullName evidence="2">Arc family DNA-binding protein</fullName>
    </submittedName>
</protein>
<reference evidence="2" key="1">
    <citation type="submission" date="2023-11" db="EMBL/GenBank/DDBJ databases">
        <title>Identification and selenium tolerance of Delftia acidovorans R3-25.</title>
        <authorList>
            <person name="Zhang S."/>
            <person name="Liu Y."/>
            <person name="Guo Y."/>
        </authorList>
    </citation>
    <scope>NUCLEOTIDE SEQUENCE</scope>
    <source>
        <strain evidence="2">R3-25</strain>
    </source>
</reference>
<comment type="caution">
    <text evidence="2">The sequence shown here is derived from an EMBL/GenBank/DDBJ whole genome shotgun (WGS) entry which is preliminary data.</text>
</comment>
<dbReference type="SUPFAM" id="SSF47598">
    <property type="entry name" value="Ribbon-helix-helix"/>
    <property type="match status" value="1"/>
</dbReference>